<evidence type="ECO:0000256" key="12">
    <source>
        <dbReference type="ARBA" id="ARBA00032687"/>
    </source>
</evidence>
<evidence type="ECO:0000256" key="4">
    <source>
        <dbReference type="ARBA" id="ARBA00008233"/>
    </source>
</evidence>
<keyword evidence="6" id="KW-0963">Cytoplasm</keyword>
<reference evidence="15" key="1">
    <citation type="submission" date="2016-11" db="UniProtKB">
        <authorList>
            <consortium name="WormBaseParasite"/>
        </authorList>
    </citation>
    <scope>IDENTIFICATION</scope>
</reference>
<dbReference type="Pfam" id="PF16026">
    <property type="entry name" value="MIEAP"/>
    <property type="match status" value="1"/>
</dbReference>
<evidence type="ECO:0000256" key="2">
    <source>
        <dbReference type="ARBA" id="ARBA00004305"/>
    </source>
</evidence>
<dbReference type="PANTHER" id="PTHR21771:SF0">
    <property type="entry name" value="MITOCHONDRIA-EATING PROTEIN"/>
    <property type="match status" value="1"/>
</dbReference>
<dbReference type="GO" id="GO:0005759">
    <property type="term" value="C:mitochondrial matrix"/>
    <property type="evidence" value="ECO:0007669"/>
    <property type="project" value="UniProtKB-SubCell"/>
</dbReference>
<evidence type="ECO:0000313" key="14">
    <source>
        <dbReference type="Proteomes" id="UP000095280"/>
    </source>
</evidence>
<keyword evidence="9" id="KW-0446">Lipid-binding</keyword>
<evidence type="ECO:0000256" key="6">
    <source>
        <dbReference type="ARBA" id="ARBA00022490"/>
    </source>
</evidence>
<name>A0A1I8JRL6_9PLAT</name>
<dbReference type="AlphaFoldDB" id="A0A1I8JRL6"/>
<comment type="subcellular location">
    <subcellularLocation>
        <location evidence="3">Cytoplasm</location>
    </subcellularLocation>
    <subcellularLocation>
        <location evidence="2">Mitochondrion matrix</location>
    </subcellularLocation>
    <subcellularLocation>
        <location evidence="1">Mitochondrion outer membrane</location>
    </subcellularLocation>
</comment>
<dbReference type="Proteomes" id="UP000095280">
    <property type="component" value="Unplaced"/>
</dbReference>
<evidence type="ECO:0000256" key="9">
    <source>
        <dbReference type="ARBA" id="ARBA00023121"/>
    </source>
</evidence>
<dbReference type="GO" id="GO:0008289">
    <property type="term" value="F:lipid binding"/>
    <property type="evidence" value="ECO:0007669"/>
    <property type="project" value="UniProtKB-KW"/>
</dbReference>
<evidence type="ECO:0000256" key="11">
    <source>
        <dbReference type="ARBA" id="ARBA00023136"/>
    </source>
</evidence>
<evidence type="ECO:0000256" key="7">
    <source>
        <dbReference type="ARBA" id="ARBA00022787"/>
    </source>
</evidence>
<dbReference type="GO" id="GO:0035694">
    <property type="term" value="P:mitochondrial protein catabolic process"/>
    <property type="evidence" value="ECO:0007669"/>
    <property type="project" value="InterPro"/>
</dbReference>
<evidence type="ECO:0000313" key="15">
    <source>
        <dbReference type="WBParaSite" id="snap_masked-unitig_41811-processed-gene-0.0-mRNA-1"/>
    </source>
</evidence>
<dbReference type="InterPro" id="IPR031981">
    <property type="entry name" value="MIEAP_C"/>
</dbReference>
<proteinExistence type="inferred from homology"/>
<sequence length="251" mass="27866">ALNSPLPVDLAGSARREASDALRRCYDDEENNERIIRADSSDEAVQDFINCHHQPEDLQGMTEDVIRALTRDNRLYLPPGISYDVIGPFIRAACQLAWEDGHPGAAARIGLVSRWRSIRREEVSYKILSKGTAARTIPSSLRPLVAHYTWPALVQGSEVVARGEACTRRGAATQVCTDILITLVTMATRQVKPASSIAGSVAFDSYSSLALLLLLWRPEHTVLQQCPQSDYELGVRWNVDLLALKRRLMQS</sequence>
<evidence type="ECO:0000256" key="10">
    <source>
        <dbReference type="ARBA" id="ARBA00023128"/>
    </source>
</evidence>
<dbReference type="WBParaSite" id="snap_masked-unitig_41811-processed-gene-0.0-mRNA-1">
    <property type="protein sequence ID" value="snap_masked-unitig_41811-processed-gene-0.0-mRNA-1"/>
    <property type="gene ID" value="snap_masked-unitig_41811-processed-gene-0.0"/>
</dbReference>
<dbReference type="InterPro" id="IPR026169">
    <property type="entry name" value="MIEAP"/>
</dbReference>
<evidence type="ECO:0000256" key="8">
    <source>
        <dbReference type="ARBA" id="ARBA00023054"/>
    </source>
</evidence>
<keyword evidence="10" id="KW-0496">Mitochondrion</keyword>
<accession>A0A1I8JRL6</accession>
<evidence type="ECO:0000256" key="1">
    <source>
        <dbReference type="ARBA" id="ARBA00004294"/>
    </source>
</evidence>
<feature type="domain" description="Mitochondria-eating protein C-terminal" evidence="13">
    <location>
        <begin position="35"/>
        <end position="167"/>
    </location>
</feature>
<dbReference type="PANTHER" id="PTHR21771">
    <property type="entry name" value="MITOCHONDRIA-EATING PROTEIN-RELATED"/>
    <property type="match status" value="1"/>
</dbReference>
<dbReference type="GO" id="GO:0035695">
    <property type="term" value="P:mitophagy by internal vacuole formation"/>
    <property type="evidence" value="ECO:0007669"/>
    <property type="project" value="TreeGrafter"/>
</dbReference>
<evidence type="ECO:0000256" key="3">
    <source>
        <dbReference type="ARBA" id="ARBA00004496"/>
    </source>
</evidence>
<comment type="similarity">
    <text evidence="4">Belongs to the MIEAP family.</text>
</comment>
<keyword evidence="14" id="KW-1185">Reference proteome</keyword>
<dbReference type="GO" id="GO:0005741">
    <property type="term" value="C:mitochondrial outer membrane"/>
    <property type="evidence" value="ECO:0007669"/>
    <property type="project" value="UniProtKB-SubCell"/>
</dbReference>
<organism evidence="14 15">
    <name type="scientific">Macrostomum lignano</name>
    <dbReference type="NCBI Taxonomy" id="282301"/>
    <lineage>
        <taxon>Eukaryota</taxon>
        <taxon>Metazoa</taxon>
        <taxon>Spiralia</taxon>
        <taxon>Lophotrochozoa</taxon>
        <taxon>Platyhelminthes</taxon>
        <taxon>Rhabditophora</taxon>
        <taxon>Macrostomorpha</taxon>
        <taxon>Macrostomida</taxon>
        <taxon>Macrostomidae</taxon>
        <taxon>Macrostomum</taxon>
    </lineage>
</organism>
<keyword evidence="7" id="KW-1000">Mitochondrion outer membrane</keyword>
<protein>
    <recommendedName>
        <fullName evidence="5">Mitochondria-eating protein</fullName>
    </recommendedName>
    <alternativeName>
        <fullName evidence="12">Spermatogenesis-associated protein 18</fullName>
    </alternativeName>
</protein>
<evidence type="ECO:0000259" key="13">
    <source>
        <dbReference type="Pfam" id="PF16026"/>
    </source>
</evidence>
<keyword evidence="8" id="KW-0175">Coiled coil</keyword>
<keyword evidence="11" id="KW-0472">Membrane</keyword>
<evidence type="ECO:0000256" key="5">
    <source>
        <dbReference type="ARBA" id="ARBA00019863"/>
    </source>
</evidence>